<reference evidence="1 2" key="1">
    <citation type="submission" date="2021-06" db="EMBL/GenBank/DDBJ databases">
        <title>Caerostris darwini draft genome.</title>
        <authorList>
            <person name="Kono N."/>
            <person name="Arakawa K."/>
        </authorList>
    </citation>
    <scope>NUCLEOTIDE SEQUENCE [LARGE SCALE GENOMIC DNA]</scope>
</reference>
<keyword evidence="2" id="KW-1185">Reference proteome</keyword>
<name>A0AAV4UTE7_9ARAC</name>
<accession>A0AAV4UTE7</accession>
<protein>
    <submittedName>
        <fullName evidence="1">Uncharacterized protein</fullName>
    </submittedName>
</protein>
<proteinExistence type="predicted"/>
<dbReference type="EMBL" id="BPLQ01011907">
    <property type="protein sequence ID" value="GIY61008.1"/>
    <property type="molecule type" value="Genomic_DNA"/>
</dbReference>
<comment type="caution">
    <text evidence="1">The sequence shown here is derived from an EMBL/GenBank/DDBJ whole genome shotgun (WGS) entry which is preliminary data.</text>
</comment>
<evidence type="ECO:0000313" key="2">
    <source>
        <dbReference type="Proteomes" id="UP001054837"/>
    </source>
</evidence>
<dbReference type="AlphaFoldDB" id="A0AAV4UTE7"/>
<dbReference type="Proteomes" id="UP001054837">
    <property type="component" value="Unassembled WGS sequence"/>
</dbReference>
<organism evidence="1 2">
    <name type="scientific">Caerostris darwini</name>
    <dbReference type="NCBI Taxonomy" id="1538125"/>
    <lineage>
        <taxon>Eukaryota</taxon>
        <taxon>Metazoa</taxon>
        <taxon>Ecdysozoa</taxon>
        <taxon>Arthropoda</taxon>
        <taxon>Chelicerata</taxon>
        <taxon>Arachnida</taxon>
        <taxon>Araneae</taxon>
        <taxon>Araneomorphae</taxon>
        <taxon>Entelegynae</taxon>
        <taxon>Araneoidea</taxon>
        <taxon>Araneidae</taxon>
        <taxon>Caerostris</taxon>
    </lineage>
</organism>
<gene>
    <name evidence="1" type="ORF">CDAR_128191</name>
</gene>
<sequence length="101" mass="11477">MLGIWMQQHHSPPCCTASFITFHLQENSNKIFNNNQLLLPYVFFFLSQIPALCRQIVSSRSFLMGHDAIPATCPLQWGAGVSSNMVKSERPEKQDCIPPER</sequence>
<evidence type="ECO:0000313" key="1">
    <source>
        <dbReference type="EMBL" id="GIY61008.1"/>
    </source>
</evidence>